<proteinExistence type="predicted"/>
<protein>
    <submittedName>
        <fullName evidence="2">Uncharacterized protein</fullName>
    </submittedName>
</protein>
<keyword evidence="1" id="KW-1133">Transmembrane helix</keyword>
<name>A0AAD5JP31_9FUNG</name>
<dbReference type="Proteomes" id="UP001209540">
    <property type="component" value="Unassembled WGS sequence"/>
</dbReference>
<keyword evidence="3" id="KW-1185">Reference proteome</keyword>
<evidence type="ECO:0000256" key="1">
    <source>
        <dbReference type="SAM" id="Phobius"/>
    </source>
</evidence>
<comment type="caution">
    <text evidence="2">The sequence shown here is derived from an EMBL/GenBank/DDBJ whole genome shotgun (WGS) entry which is preliminary data.</text>
</comment>
<organism evidence="2 3">
    <name type="scientific">Phascolomyces articulosus</name>
    <dbReference type="NCBI Taxonomy" id="60185"/>
    <lineage>
        <taxon>Eukaryota</taxon>
        <taxon>Fungi</taxon>
        <taxon>Fungi incertae sedis</taxon>
        <taxon>Mucoromycota</taxon>
        <taxon>Mucoromycotina</taxon>
        <taxon>Mucoromycetes</taxon>
        <taxon>Mucorales</taxon>
        <taxon>Lichtheimiaceae</taxon>
        <taxon>Phascolomyces</taxon>
    </lineage>
</organism>
<evidence type="ECO:0000313" key="3">
    <source>
        <dbReference type="Proteomes" id="UP001209540"/>
    </source>
</evidence>
<gene>
    <name evidence="2" type="ORF">BDA99DRAFT_542577</name>
</gene>
<reference evidence="2" key="2">
    <citation type="submission" date="2023-02" db="EMBL/GenBank/DDBJ databases">
        <authorList>
            <consortium name="DOE Joint Genome Institute"/>
            <person name="Mondo S.J."/>
            <person name="Chang Y."/>
            <person name="Wang Y."/>
            <person name="Ahrendt S."/>
            <person name="Andreopoulos W."/>
            <person name="Barry K."/>
            <person name="Beard J."/>
            <person name="Benny G.L."/>
            <person name="Blankenship S."/>
            <person name="Bonito G."/>
            <person name="Cuomo C."/>
            <person name="Desiro A."/>
            <person name="Gervers K.A."/>
            <person name="Hundley H."/>
            <person name="Kuo A."/>
            <person name="LaButti K."/>
            <person name="Lang B.F."/>
            <person name="Lipzen A."/>
            <person name="O'Donnell K."/>
            <person name="Pangilinan J."/>
            <person name="Reynolds N."/>
            <person name="Sandor L."/>
            <person name="Smith M.W."/>
            <person name="Tsang A."/>
            <person name="Grigoriev I.V."/>
            <person name="Stajich J.E."/>
            <person name="Spatafora J.W."/>
        </authorList>
    </citation>
    <scope>NUCLEOTIDE SEQUENCE</scope>
    <source>
        <strain evidence="2">RSA 2281</strain>
    </source>
</reference>
<keyword evidence="1" id="KW-0812">Transmembrane</keyword>
<sequence>MTDGIHIGKFLMITLIFILIILIHSNISKKPIGLYGPGVNHLYDHEDSIGLDFGEVCVVASVFRPSNPNEKVTQLVIKRGYLYGRMVRNQKWLQERKVCQGSSEIESAMIRGSPRSS</sequence>
<dbReference type="EMBL" id="JAIXMP010000039">
    <property type="protein sequence ID" value="KAI9248210.1"/>
    <property type="molecule type" value="Genomic_DNA"/>
</dbReference>
<evidence type="ECO:0000313" key="2">
    <source>
        <dbReference type="EMBL" id="KAI9248210.1"/>
    </source>
</evidence>
<reference evidence="2" key="1">
    <citation type="journal article" date="2022" name="IScience">
        <title>Evolution of zygomycete secretomes and the origins of terrestrial fungal ecologies.</title>
        <authorList>
            <person name="Chang Y."/>
            <person name="Wang Y."/>
            <person name="Mondo S."/>
            <person name="Ahrendt S."/>
            <person name="Andreopoulos W."/>
            <person name="Barry K."/>
            <person name="Beard J."/>
            <person name="Benny G.L."/>
            <person name="Blankenship S."/>
            <person name="Bonito G."/>
            <person name="Cuomo C."/>
            <person name="Desiro A."/>
            <person name="Gervers K.A."/>
            <person name="Hundley H."/>
            <person name="Kuo A."/>
            <person name="LaButti K."/>
            <person name="Lang B.F."/>
            <person name="Lipzen A."/>
            <person name="O'Donnell K."/>
            <person name="Pangilinan J."/>
            <person name="Reynolds N."/>
            <person name="Sandor L."/>
            <person name="Smith M.E."/>
            <person name="Tsang A."/>
            <person name="Grigoriev I.V."/>
            <person name="Stajich J.E."/>
            <person name="Spatafora J.W."/>
        </authorList>
    </citation>
    <scope>NUCLEOTIDE SEQUENCE</scope>
    <source>
        <strain evidence="2">RSA 2281</strain>
    </source>
</reference>
<keyword evidence="1" id="KW-0472">Membrane</keyword>
<dbReference type="AlphaFoldDB" id="A0AAD5JP31"/>
<feature type="transmembrane region" description="Helical" evidence="1">
    <location>
        <begin position="6"/>
        <end position="23"/>
    </location>
</feature>
<accession>A0AAD5JP31</accession>